<feature type="region of interest" description="Disordered" evidence="2">
    <location>
        <begin position="496"/>
        <end position="526"/>
    </location>
</feature>
<dbReference type="InterPro" id="IPR032421">
    <property type="entry name" value="PMT_4TMC"/>
</dbReference>
<feature type="compositionally biased region" description="Polar residues" evidence="2">
    <location>
        <begin position="255"/>
        <end position="275"/>
    </location>
</feature>
<comment type="catalytic activity">
    <reaction evidence="1">
        <text>a di-trans,poly-cis-dolichyl beta-D-mannosyl phosphate + L-threonyl-[protein] = 3-O-(alpha-D-mannosyl)-L-threonyl-[protein] + a di-trans,poly-cis-dolichyl phosphate + H(+)</text>
        <dbReference type="Rhea" id="RHEA:53396"/>
        <dbReference type="Rhea" id="RHEA-COMP:11060"/>
        <dbReference type="Rhea" id="RHEA-COMP:13547"/>
        <dbReference type="Rhea" id="RHEA-COMP:19498"/>
        <dbReference type="Rhea" id="RHEA-COMP:19501"/>
        <dbReference type="ChEBI" id="CHEBI:15378"/>
        <dbReference type="ChEBI" id="CHEBI:30013"/>
        <dbReference type="ChEBI" id="CHEBI:57683"/>
        <dbReference type="ChEBI" id="CHEBI:58211"/>
        <dbReference type="ChEBI" id="CHEBI:137323"/>
        <dbReference type="EC" id="2.4.1.109"/>
    </reaction>
</comment>
<evidence type="ECO:0000256" key="2">
    <source>
        <dbReference type="SAM" id="MobiDB-lite"/>
    </source>
</evidence>
<dbReference type="InterPro" id="IPR027005">
    <property type="entry name" value="PMT-like"/>
</dbReference>
<comment type="pathway">
    <text evidence="1">Protein modification; protein glycosylation.</text>
</comment>
<dbReference type="GO" id="GO:0005789">
    <property type="term" value="C:endoplasmic reticulum membrane"/>
    <property type="evidence" value="ECO:0007669"/>
    <property type="project" value="UniProtKB-SubCell"/>
</dbReference>
<comment type="caution">
    <text evidence="1">Lacks conserved residue(s) required for the propagation of feature annotation.</text>
</comment>
<feature type="region of interest" description="Disordered" evidence="2">
    <location>
        <begin position="392"/>
        <end position="443"/>
    </location>
</feature>
<accession>A0A9P6IY02</accession>
<dbReference type="PANTHER" id="PTHR10050">
    <property type="entry name" value="DOLICHYL-PHOSPHATE-MANNOSE--PROTEIN MANNOSYLTRANSFERASE"/>
    <property type="match status" value="1"/>
</dbReference>
<keyword evidence="1" id="KW-0812">Transmembrane</keyword>
<dbReference type="Proteomes" id="UP000738359">
    <property type="component" value="Unassembled WGS sequence"/>
</dbReference>
<feature type="transmembrane region" description="Helical" evidence="1">
    <location>
        <begin position="82"/>
        <end position="103"/>
    </location>
</feature>
<feature type="compositionally biased region" description="Basic and acidic residues" evidence="2">
    <location>
        <begin position="496"/>
        <end position="519"/>
    </location>
</feature>
<feature type="transmembrane region" description="Helical" evidence="1">
    <location>
        <begin position="123"/>
        <end position="140"/>
    </location>
</feature>
<keyword evidence="1" id="KW-0472">Membrane</keyword>
<comment type="catalytic activity">
    <reaction evidence="1">
        <text>a di-trans,poly-cis-dolichyl beta-D-mannosyl phosphate + L-seryl-[protein] = 3-O-(alpha-D-mannosyl)-L-seryl-[protein] + a di-trans,poly-cis-dolichyl phosphate + H(+)</text>
        <dbReference type="Rhea" id="RHEA:17377"/>
        <dbReference type="Rhea" id="RHEA-COMP:9863"/>
        <dbReference type="Rhea" id="RHEA-COMP:13546"/>
        <dbReference type="Rhea" id="RHEA-COMP:19498"/>
        <dbReference type="Rhea" id="RHEA-COMP:19501"/>
        <dbReference type="ChEBI" id="CHEBI:15378"/>
        <dbReference type="ChEBI" id="CHEBI:29999"/>
        <dbReference type="ChEBI" id="CHEBI:57683"/>
        <dbReference type="ChEBI" id="CHEBI:58211"/>
        <dbReference type="ChEBI" id="CHEBI:137321"/>
        <dbReference type="EC" id="2.4.1.109"/>
    </reaction>
</comment>
<dbReference type="PANTHER" id="PTHR10050:SF46">
    <property type="entry name" value="PROTEIN O-MANNOSYL-TRANSFERASE 2"/>
    <property type="match status" value="1"/>
</dbReference>
<dbReference type="Pfam" id="PF16192">
    <property type="entry name" value="PMT_4TMC"/>
    <property type="match status" value="1"/>
</dbReference>
<comment type="similarity">
    <text evidence="1">Belongs to the glycosyltransferase 39 family.</text>
</comment>
<sequence length="526" mass="59920">MNEHDYLPADSRLATHPIPSFWQKFKYMHRLMWFPANRMESGLAPKSFDRSASRPQQWLLASSVIPVWTGYMRQVVIIANPVVWWVSALGLFSFIAIKIFFVLRTKRGYLETGLLKQLKTQQLGKASAFFAAWAIHYVPYFCVDRMLYVHHYFPALYCTILLASSLFSGLMEFFSRPIRVLSLFSLIVLCVSSYAQLAPLSYGYPMTRGHCESVSRWFSLLECSFAPLNDTQYTSVLTMRDQRLEGDEHGSLALQQEGSQTPQRPQATNGPTSSHAGADVDFLTKVAVPPASASVLPQDLQQRIKELYSSYRHARIEKQELRKKPPVLEPLFPSANEPQPMQNVVLLPYQLSPQHWDLDTLYQMLGRRTNEHVQQQLHALIRKQQQQQQLLQQQQQLAKENEPGTLTDDVGIQGSDADSVPKEPSASLSMEAPPSPPMHTQGMEYPGDYEGRPNYQLREQMISAAAIFAANKKAQVRAERDTLLALFPTKEKLAEHKAKEKGEVTRKLQKQREELASNKDRKRGKV</sequence>
<protein>
    <recommendedName>
        <fullName evidence="1">Dolichyl-phosphate-mannose--protein mannosyltransferase</fullName>
        <ecNumber evidence="1">2.4.1.109</ecNumber>
    </recommendedName>
</protein>
<dbReference type="EC" id="2.4.1.109" evidence="1"/>
<keyword evidence="1" id="KW-0328">Glycosyltransferase</keyword>
<keyword evidence="1" id="KW-1133">Transmembrane helix</keyword>
<dbReference type="GO" id="GO:0004169">
    <property type="term" value="F:dolichyl-phosphate-mannose-protein mannosyltransferase activity"/>
    <property type="evidence" value="ECO:0007669"/>
    <property type="project" value="UniProtKB-UniRule"/>
</dbReference>
<keyword evidence="5" id="KW-1185">Reference proteome</keyword>
<evidence type="ECO:0000256" key="1">
    <source>
        <dbReference type="RuleBase" id="RU367007"/>
    </source>
</evidence>
<feature type="transmembrane region" description="Helical" evidence="1">
    <location>
        <begin position="183"/>
        <end position="204"/>
    </location>
</feature>
<evidence type="ECO:0000313" key="4">
    <source>
        <dbReference type="EMBL" id="KAF9950614.1"/>
    </source>
</evidence>
<comment type="function">
    <text evidence="1">Transfers mannose from Dol-P-mannose to Ser or Thr residues on proteins.</text>
</comment>
<feature type="region of interest" description="Disordered" evidence="2">
    <location>
        <begin position="255"/>
        <end position="276"/>
    </location>
</feature>
<proteinExistence type="inferred from homology"/>
<keyword evidence="1" id="KW-0256">Endoplasmic reticulum</keyword>
<comment type="subcellular location">
    <subcellularLocation>
        <location evidence="1">Endoplasmic reticulum membrane</location>
        <topology evidence="1">Multi-pass membrane protein</topology>
    </subcellularLocation>
</comment>
<organism evidence="4 5">
    <name type="scientific">Mortierella alpina</name>
    <name type="common">Oleaginous fungus</name>
    <name type="synonym">Mortierella renispora</name>
    <dbReference type="NCBI Taxonomy" id="64518"/>
    <lineage>
        <taxon>Eukaryota</taxon>
        <taxon>Fungi</taxon>
        <taxon>Fungi incertae sedis</taxon>
        <taxon>Mucoromycota</taxon>
        <taxon>Mortierellomycotina</taxon>
        <taxon>Mortierellomycetes</taxon>
        <taxon>Mortierellales</taxon>
        <taxon>Mortierellaceae</taxon>
        <taxon>Mortierella</taxon>
    </lineage>
</organism>
<feature type="transmembrane region" description="Helical" evidence="1">
    <location>
        <begin position="152"/>
        <end position="171"/>
    </location>
</feature>
<feature type="domain" description="Protein O-mannosyl-transferase C-terminal four TM" evidence="3">
    <location>
        <begin position="21"/>
        <end position="218"/>
    </location>
</feature>
<name>A0A9P6IY02_MORAP</name>
<dbReference type="OrthoDB" id="292747at2759"/>
<evidence type="ECO:0000259" key="3">
    <source>
        <dbReference type="Pfam" id="PF16192"/>
    </source>
</evidence>
<evidence type="ECO:0000313" key="5">
    <source>
        <dbReference type="Proteomes" id="UP000738359"/>
    </source>
</evidence>
<gene>
    <name evidence="4" type="ORF">BGZ70_001294</name>
</gene>
<dbReference type="EMBL" id="JAAAHY010001283">
    <property type="protein sequence ID" value="KAF9950614.1"/>
    <property type="molecule type" value="Genomic_DNA"/>
</dbReference>
<comment type="caution">
    <text evidence="4">The sequence shown here is derived from an EMBL/GenBank/DDBJ whole genome shotgun (WGS) entry which is preliminary data.</text>
</comment>
<dbReference type="AlphaFoldDB" id="A0A9P6IY02"/>
<keyword evidence="1" id="KW-0808">Transferase</keyword>
<reference evidence="4" key="1">
    <citation type="journal article" date="2020" name="Fungal Divers.">
        <title>Resolving the Mortierellaceae phylogeny through synthesis of multi-gene phylogenetics and phylogenomics.</title>
        <authorList>
            <person name="Vandepol N."/>
            <person name="Liber J."/>
            <person name="Desiro A."/>
            <person name="Na H."/>
            <person name="Kennedy M."/>
            <person name="Barry K."/>
            <person name="Grigoriev I.V."/>
            <person name="Miller A.N."/>
            <person name="O'Donnell K."/>
            <person name="Stajich J.E."/>
            <person name="Bonito G."/>
        </authorList>
    </citation>
    <scope>NUCLEOTIDE SEQUENCE</scope>
    <source>
        <strain evidence="4">CK1249</strain>
    </source>
</reference>